<keyword evidence="7 17" id="KW-0679">Respiratory chain</keyword>
<keyword evidence="6 17" id="KW-0813">Transport</keyword>
<evidence type="ECO:0000256" key="7">
    <source>
        <dbReference type="ARBA" id="ARBA00022660"/>
    </source>
</evidence>
<dbReference type="EC" id="7.1.1.2" evidence="4 17"/>
<gene>
    <name evidence="20" type="primary">nad4</name>
</gene>
<feature type="transmembrane region" description="Helical" evidence="17">
    <location>
        <begin position="211"/>
        <end position="230"/>
    </location>
</feature>
<feature type="domain" description="NADH:quinone oxidoreductase/Mrp antiporter transmembrane" evidence="18">
    <location>
        <begin position="106"/>
        <end position="382"/>
    </location>
</feature>
<comment type="similarity">
    <text evidence="3 17">Belongs to the complex I subunit 4 family.</text>
</comment>
<evidence type="ECO:0000256" key="16">
    <source>
        <dbReference type="ARBA" id="ARBA00049551"/>
    </source>
</evidence>
<protein>
    <recommendedName>
        <fullName evidence="5 17">NADH-ubiquinone oxidoreductase chain 4</fullName>
        <ecNumber evidence="4 17">7.1.1.2</ecNumber>
    </recommendedName>
</protein>
<feature type="transmembrane region" description="Helical" evidence="17">
    <location>
        <begin position="84"/>
        <end position="104"/>
    </location>
</feature>
<keyword evidence="9" id="KW-1278">Translocase</keyword>
<dbReference type="Pfam" id="PF00361">
    <property type="entry name" value="Proton_antipo_M"/>
    <property type="match status" value="1"/>
</dbReference>
<evidence type="ECO:0000256" key="6">
    <source>
        <dbReference type="ARBA" id="ARBA00022448"/>
    </source>
</evidence>
<feature type="transmembrane region" description="Helical" evidence="17">
    <location>
        <begin position="110"/>
        <end position="132"/>
    </location>
</feature>
<comment type="function">
    <text evidence="17">Core subunit of the mitochondrial membrane respiratory chain NADH dehydrogenase (Complex I) which catalyzes electron transfer from NADH through the respiratory chain, using ubiquinone as an electron acceptor. Essential for the catalytic activity and assembly of complex I.</text>
</comment>
<reference evidence="20" key="1">
    <citation type="submission" date="2016-04" db="EMBL/GenBank/DDBJ databases">
        <title>Mitochondria of beetle species.</title>
        <authorList>
            <person name="Hunter A."/>
            <person name="Moriniere J."/>
            <person name="Tang P."/>
            <person name="Linard B."/>
            <person name="Crampton-Platt A."/>
            <person name="Vogler A.P."/>
        </authorList>
    </citation>
    <scope>NUCLEOTIDE SEQUENCE</scope>
</reference>
<evidence type="ECO:0000256" key="13">
    <source>
        <dbReference type="ARBA" id="ARBA00023075"/>
    </source>
</evidence>
<keyword evidence="12 17" id="KW-0520">NAD</keyword>
<feature type="transmembrane region" description="Helical" evidence="17">
    <location>
        <begin position="295"/>
        <end position="320"/>
    </location>
</feature>
<keyword evidence="14 17" id="KW-0496">Mitochondrion</keyword>
<evidence type="ECO:0000256" key="15">
    <source>
        <dbReference type="ARBA" id="ARBA00023136"/>
    </source>
</evidence>
<dbReference type="GO" id="GO:0008137">
    <property type="term" value="F:NADH dehydrogenase (ubiquinone) activity"/>
    <property type="evidence" value="ECO:0007669"/>
    <property type="project" value="UniProtKB-UniRule"/>
</dbReference>
<feature type="transmembrane region" description="Helical" evidence="17">
    <location>
        <begin position="270"/>
        <end position="289"/>
    </location>
</feature>
<evidence type="ECO:0000259" key="19">
    <source>
        <dbReference type="Pfam" id="PF01059"/>
    </source>
</evidence>
<accession>A0A343C432</accession>
<evidence type="ECO:0000256" key="8">
    <source>
        <dbReference type="ARBA" id="ARBA00022692"/>
    </source>
</evidence>
<comment type="subcellular location">
    <subcellularLocation>
        <location evidence="2 17">Mitochondrion membrane</location>
        <topology evidence="2 17">Multi-pass membrane protein</topology>
    </subcellularLocation>
</comment>
<keyword evidence="8 17" id="KW-0812">Transmembrane</keyword>
<evidence type="ECO:0000256" key="9">
    <source>
        <dbReference type="ARBA" id="ARBA00022967"/>
    </source>
</evidence>
<sequence>MMEFIFGLVFVILLGYMKINYWIMLNMIFLFVFKFLFKISFLSFYFCLSYHFGLDFLSYFLILLSFWICSLMILASSTFYKKDYYWEFFLLMVVSLLVSLILVFSSLNLFFFYVFFEVSLMPILFIILGWGLNPERVMAGFYMVFYTLLVSLPMMLALFYFFMVTNSFNFYFFYSIDSLFLFICLNFVFLVKMPMFFLHLWLPKAHVEAPISGSMILAGVLLKLGGYGLIRMMKVFSHIEVMMGLILIVISLIGGVMVSLICARQSDMKILIAYSSVSHMGMVLAGVMTMSKWGILGAFILMLGHGLCSSGLFCMANLYYERSLSRSIYLNKGLMNVMPSVTLWMFLFCSSNLAAPPSLNLLGEIFLINSLVAYSKVCVPILFFMLFYSAVYTFFLYSYTQHGKFYSGLYSFWLGSICEFHLLFLHWVPLNVLVFKSEWGF</sequence>
<comment type="function">
    <text evidence="1">Core subunit of the mitochondrial membrane respiratory chain NADH dehydrogenase (Complex I) that is believed to belong to the minimal assembly required for catalysis. Complex I functions in the transfer of electrons from NADH to the respiratory chain. The immediate electron acceptor for the enzyme is believed to be ubiquinone.</text>
</comment>
<keyword evidence="10 17" id="KW-0249">Electron transport</keyword>
<feature type="domain" description="NADH:ubiquinone oxidoreductase chain 4 N-terminal" evidence="19">
    <location>
        <begin position="1"/>
        <end position="102"/>
    </location>
</feature>
<dbReference type="GO" id="GO:0031966">
    <property type="term" value="C:mitochondrial membrane"/>
    <property type="evidence" value="ECO:0007669"/>
    <property type="project" value="UniProtKB-SubCell"/>
</dbReference>
<proteinExistence type="inferred from homology"/>
<dbReference type="PANTHER" id="PTHR43507">
    <property type="entry name" value="NADH-UBIQUINONE OXIDOREDUCTASE CHAIN 4"/>
    <property type="match status" value="1"/>
</dbReference>
<dbReference type="InterPro" id="IPR003918">
    <property type="entry name" value="NADH_UbQ_OxRdtase"/>
</dbReference>
<geneLocation type="mitochondrion" evidence="20"/>
<organism evidence="20">
    <name type="scientific">Trigonopterus sp. 7 AH-2016</name>
    <dbReference type="NCBI Taxonomy" id="1903841"/>
    <lineage>
        <taxon>Eukaryota</taxon>
        <taxon>Metazoa</taxon>
        <taxon>Ecdysozoa</taxon>
        <taxon>Arthropoda</taxon>
        <taxon>Hexapoda</taxon>
        <taxon>Insecta</taxon>
        <taxon>Pterygota</taxon>
        <taxon>Neoptera</taxon>
        <taxon>Endopterygota</taxon>
        <taxon>Coleoptera</taxon>
        <taxon>Polyphaga</taxon>
        <taxon>Cucujiformia</taxon>
        <taxon>Curculionidae</taxon>
        <taxon>Cryptorhynchinae</taxon>
        <taxon>Trigonopterus</taxon>
    </lineage>
</organism>
<dbReference type="EMBL" id="KX087363">
    <property type="protein sequence ID" value="ARH54775.1"/>
    <property type="molecule type" value="Genomic_DNA"/>
</dbReference>
<evidence type="ECO:0000259" key="18">
    <source>
        <dbReference type="Pfam" id="PF00361"/>
    </source>
</evidence>
<feature type="transmembrane region" description="Helical" evidence="17">
    <location>
        <begin position="35"/>
        <end position="53"/>
    </location>
</feature>
<evidence type="ECO:0000256" key="2">
    <source>
        <dbReference type="ARBA" id="ARBA00004225"/>
    </source>
</evidence>
<feature type="transmembrane region" description="Helical" evidence="17">
    <location>
        <begin position="341"/>
        <end position="359"/>
    </location>
</feature>
<feature type="transmembrane region" description="Helical" evidence="17">
    <location>
        <begin position="168"/>
        <end position="191"/>
    </location>
</feature>
<dbReference type="PRINTS" id="PR01437">
    <property type="entry name" value="NUOXDRDTASE4"/>
</dbReference>
<dbReference type="GO" id="GO:0042773">
    <property type="term" value="P:ATP synthesis coupled electron transport"/>
    <property type="evidence" value="ECO:0007669"/>
    <property type="project" value="InterPro"/>
</dbReference>
<evidence type="ECO:0000256" key="12">
    <source>
        <dbReference type="ARBA" id="ARBA00023027"/>
    </source>
</evidence>
<feature type="transmembrane region" description="Helical" evidence="17">
    <location>
        <begin position="371"/>
        <end position="397"/>
    </location>
</feature>
<evidence type="ECO:0000256" key="14">
    <source>
        <dbReference type="ARBA" id="ARBA00023128"/>
    </source>
</evidence>
<evidence type="ECO:0000256" key="4">
    <source>
        <dbReference type="ARBA" id="ARBA00012944"/>
    </source>
</evidence>
<feature type="transmembrane region" description="Helical" evidence="17">
    <location>
        <begin position="6"/>
        <end position="23"/>
    </location>
</feature>
<evidence type="ECO:0000256" key="5">
    <source>
        <dbReference type="ARBA" id="ARBA00021006"/>
    </source>
</evidence>
<dbReference type="GO" id="GO:0015990">
    <property type="term" value="P:electron transport coupled proton transport"/>
    <property type="evidence" value="ECO:0007669"/>
    <property type="project" value="TreeGrafter"/>
</dbReference>
<evidence type="ECO:0000256" key="11">
    <source>
        <dbReference type="ARBA" id="ARBA00022989"/>
    </source>
</evidence>
<dbReference type="GO" id="GO:0003954">
    <property type="term" value="F:NADH dehydrogenase activity"/>
    <property type="evidence" value="ECO:0007669"/>
    <property type="project" value="TreeGrafter"/>
</dbReference>
<keyword evidence="13 17" id="KW-0830">Ubiquinone</keyword>
<evidence type="ECO:0000313" key="20">
    <source>
        <dbReference type="EMBL" id="ARH54775.1"/>
    </source>
</evidence>
<dbReference type="InterPro" id="IPR001750">
    <property type="entry name" value="ND/Mrp_TM"/>
</dbReference>
<feature type="transmembrane region" description="Helical" evidence="17">
    <location>
        <begin position="242"/>
        <end position="263"/>
    </location>
</feature>
<evidence type="ECO:0000256" key="3">
    <source>
        <dbReference type="ARBA" id="ARBA00009025"/>
    </source>
</evidence>
<feature type="transmembrane region" description="Helical" evidence="17">
    <location>
        <begin position="59"/>
        <end position="77"/>
    </location>
</feature>
<dbReference type="AlphaFoldDB" id="A0A343C432"/>
<comment type="catalytic activity">
    <reaction evidence="16 17">
        <text>a ubiquinone + NADH + 5 H(+)(in) = a ubiquinol + NAD(+) + 4 H(+)(out)</text>
        <dbReference type="Rhea" id="RHEA:29091"/>
        <dbReference type="Rhea" id="RHEA-COMP:9565"/>
        <dbReference type="Rhea" id="RHEA-COMP:9566"/>
        <dbReference type="ChEBI" id="CHEBI:15378"/>
        <dbReference type="ChEBI" id="CHEBI:16389"/>
        <dbReference type="ChEBI" id="CHEBI:17976"/>
        <dbReference type="ChEBI" id="CHEBI:57540"/>
        <dbReference type="ChEBI" id="CHEBI:57945"/>
        <dbReference type="EC" id="7.1.1.2"/>
    </reaction>
</comment>
<keyword evidence="15 17" id="KW-0472">Membrane</keyword>
<dbReference type="PANTHER" id="PTHR43507:SF20">
    <property type="entry name" value="NADH-UBIQUINONE OXIDOREDUCTASE CHAIN 4"/>
    <property type="match status" value="1"/>
</dbReference>
<dbReference type="InterPro" id="IPR000260">
    <property type="entry name" value="NADH4_N"/>
</dbReference>
<name>A0A343C432_9CUCU</name>
<dbReference type="Pfam" id="PF01059">
    <property type="entry name" value="Oxidored_q5_N"/>
    <property type="match status" value="1"/>
</dbReference>
<evidence type="ECO:0000256" key="10">
    <source>
        <dbReference type="ARBA" id="ARBA00022982"/>
    </source>
</evidence>
<evidence type="ECO:0000256" key="1">
    <source>
        <dbReference type="ARBA" id="ARBA00003257"/>
    </source>
</evidence>
<evidence type="ECO:0000256" key="17">
    <source>
        <dbReference type="RuleBase" id="RU003297"/>
    </source>
</evidence>
<feature type="transmembrane region" description="Helical" evidence="17">
    <location>
        <begin position="139"/>
        <end position="162"/>
    </location>
</feature>
<dbReference type="GO" id="GO:0048039">
    <property type="term" value="F:ubiquinone binding"/>
    <property type="evidence" value="ECO:0007669"/>
    <property type="project" value="TreeGrafter"/>
</dbReference>
<feature type="transmembrane region" description="Helical" evidence="17">
    <location>
        <begin position="409"/>
        <end position="428"/>
    </location>
</feature>
<keyword evidence="11 17" id="KW-1133">Transmembrane helix</keyword>